<dbReference type="InterPro" id="IPR036291">
    <property type="entry name" value="NAD(P)-bd_dom_sf"/>
</dbReference>
<evidence type="ECO:0000313" key="2">
    <source>
        <dbReference type="Proteomes" id="UP000391919"/>
    </source>
</evidence>
<dbReference type="Proteomes" id="UP000391919">
    <property type="component" value="Unassembled WGS sequence"/>
</dbReference>
<accession>A0A5J4JA10</accession>
<dbReference type="AlphaFoldDB" id="A0A5J4JA10"/>
<sequence length="317" mass="34926">MLFLNEKDILKAAAIEDMIAAVEKAYVVYEDNDFQMHARSHFTIQNNSVLFMPCSSDRAAGTKIVTVFPENKDRPVTQGAVVLVDSKNGAVKALLDGTVLTALRTGALGGAAAKFLASDEAKSVGLIGTGYQGLYQIIAVCAVCKIQEIFLFNRSSSKIPHFIRNLKAYIKNIPIHTAETAQDLVQKSDIIITATTSATPVLPEADLYQRKLIIGIGSYMPHMREFPEHLLQNLKQMFIDSHDAVNESGDILIPLQKGWLSEAQFIPFSKVVTQKVKPDFTQTRVFKSTGMALFDLIAAETVYEKAVQVQLGQELDF</sequence>
<dbReference type="InterPro" id="IPR023401">
    <property type="entry name" value="ODC_N"/>
</dbReference>
<dbReference type="EMBL" id="BKZQ01000058">
    <property type="protein sequence ID" value="GER71642.1"/>
    <property type="molecule type" value="Genomic_DNA"/>
</dbReference>
<evidence type="ECO:0000313" key="1">
    <source>
        <dbReference type="EMBL" id="GER71642.1"/>
    </source>
</evidence>
<dbReference type="RefSeq" id="WP_151680485.1">
    <property type="nucleotide sequence ID" value="NZ_BKZQ01000058.1"/>
</dbReference>
<organism evidence="1 2">
    <name type="scientific">Weizmannia acidilactici</name>
    <dbReference type="NCBI Taxonomy" id="2607726"/>
    <lineage>
        <taxon>Bacteria</taxon>
        <taxon>Bacillati</taxon>
        <taxon>Bacillota</taxon>
        <taxon>Bacilli</taxon>
        <taxon>Bacillales</taxon>
        <taxon>Bacillaceae</taxon>
        <taxon>Heyndrickxia</taxon>
    </lineage>
</organism>
<dbReference type="PIRSF" id="PIRSF001439">
    <property type="entry name" value="CryM"/>
    <property type="match status" value="1"/>
</dbReference>
<dbReference type="SUPFAM" id="SSF51735">
    <property type="entry name" value="NAD(P)-binding Rossmann-fold domains"/>
    <property type="match status" value="1"/>
</dbReference>
<name>A0A5J4JA10_9BACI</name>
<dbReference type="Pfam" id="PF02423">
    <property type="entry name" value="OCD_Mu_crystall"/>
    <property type="match status" value="1"/>
</dbReference>
<proteinExistence type="predicted"/>
<dbReference type="InterPro" id="IPR003462">
    <property type="entry name" value="ODC_Mu_crystall"/>
</dbReference>
<dbReference type="Gene3D" id="3.40.50.720">
    <property type="entry name" value="NAD(P)-binding Rossmann-like Domain"/>
    <property type="match status" value="1"/>
</dbReference>
<dbReference type="PANTHER" id="PTHR13812">
    <property type="entry name" value="KETIMINE REDUCTASE MU-CRYSTALLIN"/>
    <property type="match status" value="1"/>
</dbReference>
<gene>
    <name evidence="1" type="ORF">BpJC7_29450</name>
</gene>
<protein>
    <submittedName>
        <fullName evidence="1">Ornithine cyclodeaminase</fullName>
    </submittedName>
</protein>
<comment type="caution">
    <text evidence="1">The sequence shown here is derived from an EMBL/GenBank/DDBJ whole genome shotgun (WGS) entry which is preliminary data.</text>
</comment>
<dbReference type="GO" id="GO:0005737">
    <property type="term" value="C:cytoplasm"/>
    <property type="evidence" value="ECO:0007669"/>
    <property type="project" value="TreeGrafter"/>
</dbReference>
<dbReference type="PANTHER" id="PTHR13812:SF19">
    <property type="entry name" value="KETIMINE REDUCTASE MU-CRYSTALLIN"/>
    <property type="match status" value="1"/>
</dbReference>
<dbReference type="Gene3D" id="3.30.1780.10">
    <property type="entry name" value="ornithine cyclodeaminase, domain 1"/>
    <property type="match status" value="1"/>
</dbReference>
<keyword evidence="2" id="KW-1185">Reference proteome</keyword>
<reference evidence="1 2" key="1">
    <citation type="submission" date="2019-09" db="EMBL/GenBank/DDBJ databases">
        <title>Draft genome sequence of Bacillus sp. JC-7.</title>
        <authorList>
            <person name="Tanaka N."/>
            <person name="Shiwa Y."/>
            <person name="Fujita N."/>
            <person name="Tanasupawat S."/>
        </authorList>
    </citation>
    <scope>NUCLEOTIDE SEQUENCE [LARGE SCALE GENOMIC DNA]</scope>
    <source>
        <strain evidence="1 2">JC-7</strain>
    </source>
</reference>